<dbReference type="PANTHER" id="PTHR47618:SF1">
    <property type="entry name" value="BIFUNCTIONAL OLIGORIBONUCLEASE AND PAP PHOSPHATASE NRNA"/>
    <property type="match status" value="1"/>
</dbReference>
<dbReference type="PANTHER" id="PTHR47618">
    <property type="entry name" value="BIFUNCTIONAL OLIGORIBONUCLEASE AND PAP PHOSPHATASE NRNA"/>
    <property type="match status" value="1"/>
</dbReference>
<dbReference type="InterPro" id="IPR003156">
    <property type="entry name" value="DHHA1_dom"/>
</dbReference>
<dbReference type="InterPro" id="IPR051319">
    <property type="entry name" value="Oligoribo/pAp-PDE_c-di-AMP_PDE"/>
</dbReference>
<dbReference type="Gene3D" id="3.10.310.30">
    <property type="match status" value="1"/>
</dbReference>
<dbReference type="EMBL" id="JAGGKT010000003">
    <property type="protein sequence ID" value="MBP1931535.1"/>
    <property type="molecule type" value="Genomic_DNA"/>
</dbReference>
<keyword evidence="4" id="KW-1185">Reference proteome</keyword>
<dbReference type="SUPFAM" id="SSF64182">
    <property type="entry name" value="DHH phosphoesterases"/>
    <property type="match status" value="1"/>
</dbReference>
<dbReference type="Gene3D" id="3.90.1640.10">
    <property type="entry name" value="inorganic pyrophosphatase (n-terminal core)"/>
    <property type="match status" value="1"/>
</dbReference>
<keyword evidence="3" id="KW-0378">Hydrolase</keyword>
<evidence type="ECO:0000313" key="3">
    <source>
        <dbReference type="EMBL" id="MBP1931535.1"/>
    </source>
</evidence>
<dbReference type="EC" id="3.1.3.7" evidence="3"/>
<dbReference type="Pfam" id="PF01368">
    <property type="entry name" value="DHH"/>
    <property type="match status" value="1"/>
</dbReference>
<proteinExistence type="predicted"/>
<dbReference type="GO" id="GO:0008441">
    <property type="term" value="F:3'(2'),5'-bisphosphate nucleotidase activity"/>
    <property type="evidence" value="ECO:0007669"/>
    <property type="project" value="UniProtKB-EC"/>
</dbReference>
<feature type="domain" description="DHHA1" evidence="2">
    <location>
        <begin position="237"/>
        <end position="320"/>
    </location>
</feature>
<comment type="caution">
    <text evidence="3">The sequence shown here is derived from an EMBL/GenBank/DDBJ whole genome shotgun (WGS) entry which is preliminary data.</text>
</comment>
<dbReference type="Pfam" id="PF02272">
    <property type="entry name" value="DHHA1"/>
    <property type="match status" value="1"/>
</dbReference>
<accession>A0ABS4GMN3</accession>
<dbReference type="EC" id="3.1.13.3" evidence="3"/>
<gene>
    <name evidence="3" type="ORF">J2Z37_001536</name>
</gene>
<organism evidence="3 4">
    <name type="scientific">Ammoniphilus resinae</name>
    <dbReference type="NCBI Taxonomy" id="861532"/>
    <lineage>
        <taxon>Bacteria</taxon>
        <taxon>Bacillati</taxon>
        <taxon>Bacillota</taxon>
        <taxon>Bacilli</taxon>
        <taxon>Bacillales</taxon>
        <taxon>Paenibacillaceae</taxon>
        <taxon>Aneurinibacillus group</taxon>
        <taxon>Ammoniphilus</taxon>
    </lineage>
</organism>
<evidence type="ECO:0000259" key="2">
    <source>
        <dbReference type="Pfam" id="PF02272"/>
    </source>
</evidence>
<dbReference type="Proteomes" id="UP001519343">
    <property type="component" value="Unassembled WGS sequence"/>
</dbReference>
<feature type="domain" description="DDH" evidence="1">
    <location>
        <begin position="20"/>
        <end position="160"/>
    </location>
</feature>
<dbReference type="InterPro" id="IPR038763">
    <property type="entry name" value="DHH_sf"/>
</dbReference>
<reference evidence="3 4" key="1">
    <citation type="submission" date="2021-03" db="EMBL/GenBank/DDBJ databases">
        <title>Genomic Encyclopedia of Type Strains, Phase IV (KMG-IV): sequencing the most valuable type-strain genomes for metagenomic binning, comparative biology and taxonomic classification.</title>
        <authorList>
            <person name="Goeker M."/>
        </authorList>
    </citation>
    <scope>NUCLEOTIDE SEQUENCE [LARGE SCALE GENOMIC DNA]</scope>
    <source>
        <strain evidence="3 4">DSM 24738</strain>
    </source>
</reference>
<evidence type="ECO:0000313" key="4">
    <source>
        <dbReference type="Proteomes" id="UP001519343"/>
    </source>
</evidence>
<protein>
    <submittedName>
        <fullName evidence="3">Phosphoesterase RecJ-like protein</fullName>
        <ecNumber evidence="3">3.1.13.3</ecNumber>
        <ecNumber evidence="3">3.1.3.7</ecNumber>
    </submittedName>
</protein>
<name>A0ABS4GMN3_9BACL</name>
<evidence type="ECO:0000259" key="1">
    <source>
        <dbReference type="Pfam" id="PF01368"/>
    </source>
</evidence>
<dbReference type="InterPro" id="IPR001667">
    <property type="entry name" value="DDH_dom"/>
</dbReference>
<sequence>MSYKEQLSIAGRFLTENDHFLVLNHVSPDGDATGSLLAMGHLLQTLGKTFTLANEGQTPRKLLFLPLSESILDLSTQELPPFSTVIALDCGDFKRIGDASRFIMENAQILNIDHHPTNDFFGTVNIVQTEACSTAEILFDLVKQMDIPLTEELAKPLYMGFLTDTGGFRYSNTTAEVMSKAAELLSCGVSPSDMAERCLETISKTYVQLLRLVLETIDVSFSGKVATLSATLDTIKEVDADSDDLDGLVNYARNIEGVEVGILFKEKDENTIKVSLRSKHQVDVGKIAKELGGGGHVRAAGCTINASLKEAKQMIYEILKQAMGEHDEHSN</sequence>
<dbReference type="RefSeq" id="WP_209809632.1">
    <property type="nucleotide sequence ID" value="NZ_JAGGKT010000003.1"/>
</dbReference>